<dbReference type="EMBL" id="BGPR01006077">
    <property type="protein sequence ID" value="GBN15888.1"/>
    <property type="molecule type" value="Genomic_DNA"/>
</dbReference>
<gene>
    <name evidence="2" type="ORF">AVEN_144697_1</name>
</gene>
<evidence type="ECO:0000313" key="2">
    <source>
        <dbReference type="EMBL" id="GBN15888.1"/>
    </source>
</evidence>
<accession>A0A4Y2LMG6</accession>
<dbReference type="AlphaFoldDB" id="A0A4Y2LMG6"/>
<sequence length="77" mass="8743">MDILPCTKELKQELDEIKDEAEVLKNSQKELKCKIDKDLDIVCKKIMDLQSKSGCKTEQSKAAATMLKSRMANLEVK</sequence>
<proteinExistence type="predicted"/>
<dbReference type="OrthoDB" id="6419648at2759"/>
<reference evidence="2 3" key="1">
    <citation type="journal article" date="2019" name="Sci. Rep.">
        <title>Orb-weaving spider Araneus ventricosus genome elucidates the spidroin gene catalogue.</title>
        <authorList>
            <person name="Kono N."/>
            <person name="Nakamura H."/>
            <person name="Ohtoshi R."/>
            <person name="Moran D.A.P."/>
            <person name="Shinohara A."/>
            <person name="Yoshida Y."/>
            <person name="Fujiwara M."/>
            <person name="Mori M."/>
            <person name="Tomita M."/>
            <person name="Arakawa K."/>
        </authorList>
    </citation>
    <scope>NUCLEOTIDE SEQUENCE [LARGE SCALE GENOMIC DNA]</scope>
</reference>
<protein>
    <submittedName>
        <fullName evidence="2">Uncharacterized protein</fullName>
    </submittedName>
</protein>
<comment type="caution">
    <text evidence="2">The sequence shown here is derived from an EMBL/GenBank/DDBJ whole genome shotgun (WGS) entry which is preliminary data.</text>
</comment>
<feature type="coiled-coil region" evidence="1">
    <location>
        <begin position="7"/>
        <end position="34"/>
    </location>
</feature>
<name>A0A4Y2LMG6_ARAVE</name>
<organism evidence="2 3">
    <name type="scientific">Araneus ventricosus</name>
    <name type="common">Orbweaver spider</name>
    <name type="synonym">Epeira ventricosa</name>
    <dbReference type="NCBI Taxonomy" id="182803"/>
    <lineage>
        <taxon>Eukaryota</taxon>
        <taxon>Metazoa</taxon>
        <taxon>Ecdysozoa</taxon>
        <taxon>Arthropoda</taxon>
        <taxon>Chelicerata</taxon>
        <taxon>Arachnida</taxon>
        <taxon>Araneae</taxon>
        <taxon>Araneomorphae</taxon>
        <taxon>Entelegynae</taxon>
        <taxon>Araneoidea</taxon>
        <taxon>Araneidae</taxon>
        <taxon>Araneus</taxon>
    </lineage>
</organism>
<keyword evidence="3" id="KW-1185">Reference proteome</keyword>
<dbReference type="Gene3D" id="6.10.250.1380">
    <property type="match status" value="1"/>
</dbReference>
<evidence type="ECO:0000256" key="1">
    <source>
        <dbReference type="SAM" id="Coils"/>
    </source>
</evidence>
<dbReference type="Proteomes" id="UP000499080">
    <property type="component" value="Unassembled WGS sequence"/>
</dbReference>
<evidence type="ECO:0000313" key="3">
    <source>
        <dbReference type="Proteomes" id="UP000499080"/>
    </source>
</evidence>
<keyword evidence="1" id="KW-0175">Coiled coil</keyword>